<comment type="caution">
    <text evidence="1">The sequence shown here is derived from an EMBL/GenBank/DDBJ whole genome shotgun (WGS) entry which is preliminary data.</text>
</comment>
<evidence type="ECO:0000313" key="1">
    <source>
        <dbReference type="EMBL" id="CAB3993221.1"/>
    </source>
</evidence>
<dbReference type="EMBL" id="CACRXK020002211">
    <property type="protein sequence ID" value="CAB3993221.1"/>
    <property type="molecule type" value="Genomic_DNA"/>
</dbReference>
<keyword evidence="2" id="KW-1185">Reference proteome</keyword>
<organism evidence="1 2">
    <name type="scientific">Paramuricea clavata</name>
    <name type="common">Red gorgonian</name>
    <name type="synonym">Violescent sea-whip</name>
    <dbReference type="NCBI Taxonomy" id="317549"/>
    <lineage>
        <taxon>Eukaryota</taxon>
        <taxon>Metazoa</taxon>
        <taxon>Cnidaria</taxon>
        <taxon>Anthozoa</taxon>
        <taxon>Octocorallia</taxon>
        <taxon>Malacalcyonacea</taxon>
        <taxon>Plexauridae</taxon>
        <taxon>Paramuricea</taxon>
    </lineage>
</organism>
<evidence type="ECO:0000313" key="2">
    <source>
        <dbReference type="Proteomes" id="UP001152795"/>
    </source>
</evidence>
<sequence length="147" mass="16226">MLLLVFVLFPISTVAEVCSDDPLNERVIFTCRERCCGLARQCLPTCLNVTCESSEDCDGLTCCDHKCQKSSHCSTKKPPMIVWLSAWLACVALVIAVLLGFCWCIKKKSGPLDPTISTEISDAFLDKDRSESLTTIVTWTSKETILA</sequence>
<proteinExistence type="predicted"/>
<dbReference type="Proteomes" id="UP001152795">
    <property type="component" value="Unassembled WGS sequence"/>
</dbReference>
<dbReference type="AlphaFoldDB" id="A0A7D9DTV7"/>
<reference evidence="1" key="1">
    <citation type="submission" date="2020-04" db="EMBL/GenBank/DDBJ databases">
        <authorList>
            <person name="Alioto T."/>
            <person name="Alioto T."/>
            <person name="Gomez Garrido J."/>
        </authorList>
    </citation>
    <scope>NUCLEOTIDE SEQUENCE</scope>
    <source>
        <strain evidence="1">A484AB</strain>
    </source>
</reference>
<gene>
    <name evidence="1" type="ORF">PACLA_8A087833</name>
</gene>
<protein>
    <submittedName>
        <fullName evidence="1">Uncharacterized protein</fullName>
    </submittedName>
</protein>
<accession>A0A7D9DTV7</accession>
<name>A0A7D9DTV7_PARCT</name>